<reference evidence="3" key="1">
    <citation type="journal article" date="2014" name="Int. J. Syst. Evol. Microbiol.">
        <title>Complete genome of a new Firmicutes species belonging to the dominant human colonic microbiota ('Ruminococcus bicirculans') reveals two chromosomes and a selective capacity to utilize plant glucans.</title>
        <authorList>
            <consortium name="NISC Comparative Sequencing Program"/>
            <person name="Wegmann U."/>
            <person name="Louis P."/>
            <person name="Goesmann A."/>
            <person name="Henrissat B."/>
            <person name="Duncan S.H."/>
            <person name="Flint H.J."/>
        </authorList>
    </citation>
    <scope>NUCLEOTIDE SEQUENCE</scope>
    <source>
        <strain evidence="3">NBRC 107715</strain>
    </source>
</reference>
<evidence type="ECO:0000313" key="4">
    <source>
        <dbReference type="Proteomes" id="UP000321960"/>
    </source>
</evidence>
<sequence length="80" mass="8259">MKQERCASHKQPCDSEVGARGARRQWADKGQIGAGAAGAGIPGTARSIRARPDPVPSVPGPSSLRSARARTRSAILRAAA</sequence>
<feature type="region of interest" description="Disordered" evidence="1">
    <location>
        <begin position="1"/>
        <end position="80"/>
    </location>
</feature>
<reference evidence="5" key="2">
    <citation type="journal article" date="2019" name="Int. J. Syst. Evol. Microbiol.">
        <title>The Global Catalogue of Microorganisms (GCM) 10K type strain sequencing project: providing services to taxonomists for standard genome sequencing and annotation.</title>
        <authorList>
            <consortium name="The Broad Institute Genomics Platform"/>
            <consortium name="The Broad Institute Genome Sequencing Center for Infectious Disease"/>
            <person name="Wu L."/>
            <person name="Ma J."/>
        </authorList>
    </citation>
    <scope>NUCLEOTIDE SEQUENCE [LARGE SCALE GENOMIC DNA]</scope>
    <source>
        <strain evidence="5">NBRC 107715</strain>
    </source>
</reference>
<protein>
    <submittedName>
        <fullName evidence="2">Uncharacterized protein</fullName>
    </submittedName>
</protein>
<evidence type="ECO:0000256" key="1">
    <source>
        <dbReference type="SAM" id="MobiDB-lite"/>
    </source>
</evidence>
<keyword evidence="5" id="KW-1185">Reference proteome</keyword>
<feature type="compositionally biased region" description="Basic and acidic residues" evidence="1">
    <location>
        <begin position="1"/>
        <end position="13"/>
    </location>
</feature>
<evidence type="ECO:0000313" key="3">
    <source>
        <dbReference type="EMBL" id="GLS65113.1"/>
    </source>
</evidence>
<dbReference type="EMBL" id="BJZU01000034">
    <property type="protein sequence ID" value="GEP04058.1"/>
    <property type="molecule type" value="Genomic_DNA"/>
</dbReference>
<dbReference type="Proteomes" id="UP001156856">
    <property type="component" value="Unassembled WGS sequence"/>
</dbReference>
<organism evidence="2 4">
    <name type="scientific">Methylobacterium oxalidis</name>
    <dbReference type="NCBI Taxonomy" id="944322"/>
    <lineage>
        <taxon>Bacteria</taxon>
        <taxon>Pseudomonadati</taxon>
        <taxon>Pseudomonadota</taxon>
        <taxon>Alphaproteobacteria</taxon>
        <taxon>Hyphomicrobiales</taxon>
        <taxon>Methylobacteriaceae</taxon>
        <taxon>Methylobacterium</taxon>
    </lineage>
</organism>
<proteinExistence type="predicted"/>
<reference evidence="2 4" key="3">
    <citation type="submission" date="2019-07" db="EMBL/GenBank/DDBJ databases">
        <title>Whole genome shotgun sequence of Methylobacterium oxalidis NBRC 107715.</title>
        <authorList>
            <person name="Hosoyama A."/>
            <person name="Uohara A."/>
            <person name="Ohji S."/>
            <person name="Ichikawa N."/>
        </authorList>
    </citation>
    <scope>NUCLEOTIDE SEQUENCE [LARGE SCALE GENOMIC DNA]</scope>
    <source>
        <strain evidence="2 4">NBRC 107715</strain>
    </source>
</reference>
<feature type="compositionally biased region" description="Low complexity" evidence="1">
    <location>
        <begin position="60"/>
        <end position="80"/>
    </location>
</feature>
<evidence type="ECO:0000313" key="2">
    <source>
        <dbReference type="EMBL" id="GEP04058.1"/>
    </source>
</evidence>
<feature type="compositionally biased region" description="Gly residues" evidence="1">
    <location>
        <begin position="32"/>
        <end position="41"/>
    </location>
</feature>
<evidence type="ECO:0000313" key="5">
    <source>
        <dbReference type="Proteomes" id="UP001156856"/>
    </source>
</evidence>
<accession>A0A512J268</accession>
<gene>
    <name evidence="3" type="ORF">GCM10007888_34940</name>
    <name evidence="2" type="ORF">MOX02_20960</name>
</gene>
<dbReference type="EMBL" id="BSPK01000060">
    <property type="protein sequence ID" value="GLS65113.1"/>
    <property type="molecule type" value="Genomic_DNA"/>
</dbReference>
<dbReference type="AlphaFoldDB" id="A0A512J268"/>
<dbReference type="Proteomes" id="UP000321960">
    <property type="component" value="Unassembled WGS sequence"/>
</dbReference>
<reference evidence="3" key="4">
    <citation type="submission" date="2023-01" db="EMBL/GenBank/DDBJ databases">
        <title>Draft genome sequence of Methylobacterium oxalidis strain NBRC 107715.</title>
        <authorList>
            <person name="Sun Q."/>
            <person name="Mori K."/>
        </authorList>
    </citation>
    <scope>NUCLEOTIDE SEQUENCE</scope>
    <source>
        <strain evidence="3">NBRC 107715</strain>
    </source>
</reference>
<name>A0A512J268_9HYPH</name>
<comment type="caution">
    <text evidence="2">The sequence shown here is derived from an EMBL/GenBank/DDBJ whole genome shotgun (WGS) entry which is preliminary data.</text>
</comment>